<keyword evidence="5 8" id="KW-0456">Lyase</keyword>
<evidence type="ECO:0000256" key="6">
    <source>
        <dbReference type="ARBA" id="ARBA00048348"/>
    </source>
</evidence>
<dbReference type="PANTHER" id="PTHR11002">
    <property type="entry name" value="CARBONIC ANHYDRASE"/>
    <property type="match status" value="1"/>
</dbReference>
<dbReference type="PROSITE" id="PS00704">
    <property type="entry name" value="PROK_CO2_ANHYDRASE_1"/>
    <property type="match status" value="1"/>
</dbReference>
<dbReference type="InterPro" id="IPR045066">
    <property type="entry name" value="Beta_CA_cladeB"/>
</dbReference>
<name>A0A3N1L7H4_9PROT</name>
<evidence type="ECO:0000256" key="8">
    <source>
        <dbReference type="RuleBase" id="RU003956"/>
    </source>
</evidence>
<accession>A0A3N1L7H4</accession>
<keyword evidence="4 7" id="KW-0862">Zinc</keyword>
<comment type="similarity">
    <text evidence="1 8">Belongs to the beta-class carbonic anhydrase family.</text>
</comment>
<dbReference type="InterPro" id="IPR036874">
    <property type="entry name" value="Carbonic_anhydrase_sf"/>
</dbReference>
<dbReference type="CDD" id="cd00884">
    <property type="entry name" value="beta_CA_cladeB"/>
    <property type="match status" value="1"/>
</dbReference>
<dbReference type="Gene3D" id="3.40.1050.10">
    <property type="entry name" value="Carbonic anhydrase"/>
    <property type="match status" value="1"/>
</dbReference>
<dbReference type="PANTHER" id="PTHR11002:SF76">
    <property type="entry name" value="CARBONIC ANHYDRASE"/>
    <property type="match status" value="1"/>
</dbReference>
<dbReference type="GO" id="GO:0004089">
    <property type="term" value="F:carbonate dehydratase activity"/>
    <property type="evidence" value="ECO:0007669"/>
    <property type="project" value="UniProtKB-UniRule"/>
</dbReference>
<dbReference type="PROSITE" id="PS00705">
    <property type="entry name" value="PROK_CO2_ANHYDRASE_2"/>
    <property type="match status" value="1"/>
</dbReference>
<comment type="catalytic activity">
    <reaction evidence="6 8">
        <text>hydrogencarbonate + H(+) = CO2 + H2O</text>
        <dbReference type="Rhea" id="RHEA:10748"/>
        <dbReference type="ChEBI" id="CHEBI:15377"/>
        <dbReference type="ChEBI" id="CHEBI:15378"/>
        <dbReference type="ChEBI" id="CHEBI:16526"/>
        <dbReference type="ChEBI" id="CHEBI:17544"/>
        <dbReference type="EC" id="4.2.1.1"/>
    </reaction>
</comment>
<protein>
    <recommendedName>
        <fullName evidence="2 8">Carbonic anhydrase</fullName>
        <ecNumber evidence="2 8">4.2.1.1</ecNumber>
    </recommendedName>
    <alternativeName>
        <fullName evidence="8">Carbonate dehydratase</fullName>
    </alternativeName>
</protein>
<dbReference type="InterPro" id="IPR015892">
    <property type="entry name" value="Carbonic_anhydrase_CS"/>
</dbReference>
<proteinExistence type="inferred from homology"/>
<feature type="binding site" evidence="7">
    <location>
        <position position="101"/>
    </location>
    <ligand>
        <name>Zn(2+)</name>
        <dbReference type="ChEBI" id="CHEBI:29105"/>
    </ligand>
</feature>
<dbReference type="InterPro" id="IPR001765">
    <property type="entry name" value="Carbonic_anhydrase"/>
</dbReference>
<comment type="caution">
    <text evidence="9">The sequence shown here is derived from an EMBL/GenBank/DDBJ whole genome shotgun (WGS) entry which is preliminary data.</text>
</comment>
<dbReference type="GO" id="GO:0015976">
    <property type="term" value="P:carbon utilization"/>
    <property type="evidence" value="ECO:0007669"/>
    <property type="project" value="InterPro"/>
</dbReference>
<evidence type="ECO:0000256" key="7">
    <source>
        <dbReference type="PIRSR" id="PIRSR601765-1"/>
    </source>
</evidence>
<evidence type="ECO:0000256" key="4">
    <source>
        <dbReference type="ARBA" id="ARBA00022833"/>
    </source>
</evidence>
<dbReference type="EC" id="4.2.1.1" evidence="2 8"/>
<feature type="binding site" evidence="7">
    <location>
        <position position="98"/>
    </location>
    <ligand>
        <name>Zn(2+)</name>
        <dbReference type="ChEBI" id="CHEBI:29105"/>
    </ligand>
</feature>
<evidence type="ECO:0000256" key="1">
    <source>
        <dbReference type="ARBA" id="ARBA00006217"/>
    </source>
</evidence>
<evidence type="ECO:0000256" key="5">
    <source>
        <dbReference type="ARBA" id="ARBA00023239"/>
    </source>
</evidence>
<dbReference type="OrthoDB" id="9797527at2"/>
<evidence type="ECO:0000313" key="10">
    <source>
        <dbReference type="Proteomes" id="UP000278222"/>
    </source>
</evidence>
<evidence type="ECO:0000256" key="2">
    <source>
        <dbReference type="ARBA" id="ARBA00012925"/>
    </source>
</evidence>
<dbReference type="EMBL" id="RJKX01000014">
    <property type="protein sequence ID" value="ROP90563.1"/>
    <property type="molecule type" value="Genomic_DNA"/>
</dbReference>
<evidence type="ECO:0000313" key="9">
    <source>
        <dbReference type="EMBL" id="ROP90563.1"/>
    </source>
</evidence>
<feature type="binding site" evidence="7">
    <location>
        <position position="39"/>
    </location>
    <ligand>
        <name>Zn(2+)</name>
        <dbReference type="ChEBI" id="CHEBI:29105"/>
    </ligand>
</feature>
<comment type="function">
    <text evidence="8">Reversible hydration of carbon dioxide.</text>
</comment>
<dbReference type="Proteomes" id="UP000278222">
    <property type="component" value="Unassembled WGS sequence"/>
</dbReference>
<evidence type="ECO:0000256" key="3">
    <source>
        <dbReference type="ARBA" id="ARBA00022723"/>
    </source>
</evidence>
<organism evidence="9 10">
    <name type="scientific">Stella humosa</name>
    <dbReference type="NCBI Taxonomy" id="94"/>
    <lineage>
        <taxon>Bacteria</taxon>
        <taxon>Pseudomonadati</taxon>
        <taxon>Pseudomonadota</taxon>
        <taxon>Alphaproteobacteria</taxon>
        <taxon>Rhodospirillales</taxon>
        <taxon>Stellaceae</taxon>
        <taxon>Stella</taxon>
    </lineage>
</organism>
<gene>
    <name evidence="9" type="ORF">EDC65_2414</name>
</gene>
<keyword evidence="10" id="KW-1185">Reference proteome</keyword>
<feature type="binding site" evidence="7">
    <location>
        <position position="37"/>
    </location>
    <ligand>
        <name>Zn(2+)</name>
        <dbReference type="ChEBI" id="CHEBI:29105"/>
    </ligand>
</feature>
<reference evidence="9 10" key="1">
    <citation type="submission" date="2018-11" db="EMBL/GenBank/DDBJ databases">
        <title>Genomic Encyclopedia of Type Strains, Phase IV (KMG-IV): sequencing the most valuable type-strain genomes for metagenomic binning, comparative biology and taxonomic classification.</title>
        <authorList>
            <person name="Goeker M."/>
        </authorList>
    </citation>
    <scope>NUCLEOTIDE SEQUENCE [LARGE SCALE GENOMIC DNA]</scope>
    <source>
        <strain evidence="9 10">DSM 5900</strain>
    </source>
</reference>
<dbReference type="Pfam" id="PF00484">
    <property type="entry name" value="Pro_CA"/>
    <property type="match status" value="1"/>
</dbReference>
<dbReference type="SMART" id="SM00947">
    <property type="entry name" value="Pro_CA"/>
    <property type="match status" value="1"/>
</dbReference>
<dbReference type="AlphaFoldDB" id="A0A3N1L7H4"/>
<comment type="cofactor">
    <cofactor evidence="7">
        <name>Zn(2+)</name>
        <dbReference type="ChEBI" id="CHEBI:29105"/>
    </cofactor>
    <text evidence="7">Binds 1 zinc ion per subunit.</text>
</comment>
<keyword evidence="3 7" id="KW-0479">Metal-binding</keyword>
<dbReference type="GO" id="GO:0008270">
    <property type="term" value="F:zinc ion binding"/>
    <property type="evidence" value="ECO:0007669"/>
    <property type="project" value="UniProtKB-UniRule"/>
</dbReference>
<dbReference type="SUPFAM" id="SSF53056">
    <property type="entry name" value="beta-carbonic anhydrase, cab"/>
    <property type="match status" value="1"/>
</dbReference>
<dbReference type="RefSeq" id="WP_123689976.1">
    <property type="nucleotide sequence ID" value="NZ_AP019700.1"/>
</dbReference>
<sequence>MIAGIRQFKARFYEAEPARMRLLVDEGQAPAVMMIACSDSRVDPTLLSGAGPGELFVVRNVANLVPPYRPGGGPNSVGAAIEYAVVHLKVEHVVVFGHAHCGGIKAMLDMADGGAPLGEFIGDWVRMALDAARHHVADEGGRRAVPVARLKAAPFLVERAAIQQSLANLAGYPWVADAVTEGRLRLQGWWYDLDSGDLWTTPAADAAGRGVLLPAT</sequence>